<evidence type="ECO:0000259" key="14">
    <source>
        <dbReference type="Pfam" id="PF01007"/>
    </source>
</evidence>
<evidence type="ECO:0000256" key="6">
    <source>
        <dbReference type="ARBA" id="ARBA00022958"/>
    </source>
</evidence>
<feature type="compositionally biased region" description="Low complexity" evidence="12">
    <location>
        <begin position="1"/>
        <end position="14"/>
    </location>
</feature>
<dbReference type="PRINTS" id="PR01320">
    <property type="entry name" value="KIRCHANNEL"/>
</dbReference>
<dbReference type="SUPFAM" id="SSF81296">
    <property type="entry name" value="E set domains"/>
    <property type="match status" value="2"/>
</dbReference>
<dbReference type="PANTHER" id="PTHR11767">
    <property type="entry name" value="INWARD RECTIFIER POTASSIUM CHANNEL"/>
    <property type="match status" value="1"/>
</dbReference>
<gene>
    <name evidence="16" type="ORF">WJX72_001263</name>
</gene>
<feature type="compositionally biased region" description="Pro residues" evidence="12">
    <location>
        <begin position="620"/>
        <end position="630"/>
    </location>
</feature>
<sequence>MRKSSSQKSLLSKQSDLEEQLLPDRHSQTAPGGVVAAHFNDGQDSSPSVSLPVSEDYRLRNRGKLWTPDRGTGFYQAERQRHHVPSLVETGRHAGRSRVQYTDIDAKGLNWHIWKRDFFTSAINVRLPLVVAYISAAYLITFAFWGLVWYAVWRWDRTCLHNVDGFLSSFIFAVVTQQTIGYGNAYPADCWLSGWLLAMQAIISMLLDAVTIGIIFARISHPMRRGRTIFISDSAVVARRDGILKFMFRVCDIRQTGVVSPVVKAWLYTFKDRHTAEGELIPAHMERLELLNEGANLLLPVTVEHTIDERSPLWGHTQESLMAMQAEIIVTFEGSSEHGDQFMARRSYLPSEIHWGFVFTPCLVRAAPGTTHHTVDLSTFHEIEPQSNLGLMPSSSVSRAVVARPKASVPYPWRMENTLVLSDMICVASRDGQLRLMFRLGDTYPNQMLEVCARAYLYRWRERTTCEGERLPYEMHRLDLGEASGRDQPLLRLPVVLHHVIDSASPLANWTGGPPALAHDADSEIVVVVEAVVYSTTQPVLCQRTYAVHSDVKWGFAFTPCVTRAPYTPEGQPDGRLEVNWQQFHSIAPIEMPAPPPLQPPVPRPPGRRRTGEAADGPPAQHPAPKPPAPRRSVSEAQEAEAKAHADSAQPPSRRSTTDSVASKRMPSSLLGHEHTCSRLKPLLC</sequence>
<evidence type="ECO:0000256" key="11">
    <source>
        <dbReference type="RuleBase" id="RU003822"/>
    </source>
</evidence>
<evidence type="ECO:0000256" key="5">
    <source>
        <dbReference type="ARBA" id="ARBA00022882"/>
    </source>
</evidence>
<evidence type="ECO:0000256" key="8">
    <source>
        <dbReference type="ARBA" id="ARBA00023065"/>
    </source>
</evidence>
<dbReference type="GO" id="GO:0005242">
    <property type="term" value="F:inward rectifier potassium channel activity"/>
    <property type="evidence" value="ECO:0007669"/>
    <property type="project" value="InterPro"/>
</dbReference>
<evidence type="ECO:0000256" key="4">
    <source>
        <dbReference type="ARBA" id="ARBA00022692"/>
    </source>
</evidence>
<feature type="domain" description="Inward rectifier potassium channel C-terminal" evidence="15">
    <location>
        <begin position="231"/>
        <end position="384"/>
    </location>
</feature>
<evidence type="ECO:0000256" key="3">
    <source>
        <dbReference type="ARBA" id="ARBA00022538"/>
    </source>
</evidence>
<evidence type="ECO:0000256" key="13">
    <source>
        <dbReference type="SAM" id="Phobius"/>
    </source>
</evidence>
<keyword evidence="17" id="KW-1185">Reference proteome</keyword>
<comment type="subcellular location">
    <subcellularLocation>
        <location evidence="1 11">Membrane</location>
        <topology evidence="1 11">Multi-pass membrane protein</topology>
    </subcellularLocation>
</comment>
<keyword evidence="6 11" id="KW-0630">Potassium</keyword>
<feature type="compositionally biased region" description="Pro residues" evidence="12">
    <location>
        <begin position="592"/>
        <end position="605"/>
    </location>
</feature>
<evidence type="ECO:0000256" key="10">
    <source>
        <dbReference type="ARBA" id="ARBA00023303"/>
    </source>
</evidence>
<dbReference type="InterPro" id="IPR013518">
    <property type="entry name" value="K_chnl_inward-rec_Kir_cyto"/>
</dbReference>
<dbReference type="InterPro" id="IPR014756">
    <property type="entry name" value="Ig_E-set"/>
</dbReference>
<keyword evidence="4 11" id="KW-0812">Transmembrane</keyword>
<reference evidence="16 17" key="1">
    <citation type="journal article" date="2024" name="Nat. Commun.">
        <title>Phylogenomics reveals the evolutionary origins of lichenization in chlorophyte algae.</title>
        <authorList>
            <person name="Puginier C."/>
            <person name="Libourel C."/>
            <person name="Otte J."/>
            <person name="Skaloud P."/>
            <person name="Haon M."/>
            <person name="Grisel S."/>
            <person name="Petersen M."/>
            <person name="Berrin J.G."/>
            <person name="Delaux P.M."/>
            <person name="Dal Grande F."/>
            <person name="Keller J."/>
        </authorList>
    </citation>
    <scope>NUCLEOTIDE SEQUENCE [LARGE SCALE GENOMIC DNA]</scope>
    <source>
        <strain evidence="16 17">SAG 2043</strain>
    </source>
</reference>
<dbReference type="SUPFAM" id="SSF81324">
    <property type="entry name" value="Voltage-gated potassium channels"/>
    <property type="match status" value="1"/>
</dbReference>
<dbReference type="GO" id="GO:1990573">
    <property type="term" value="P:potassium ion import across plasma membrane"/>
    <property type="evidence" value="ECO:0007669"/>
    <property type="project" value="TreeGrafter"/>
</dbReference>
<comment type="caution">
    <text evidence="16">The sequence shown here is derived from an EMBL/GenBank/DDBJ whole genome shotgun (WGS) entry which is preliminary data.</text>
</comment>
<proteinExistence type="inferred from homology"/>
<accession>A0AAW1PNB2</accession>
<dbReference type="GO" id="GO:0034702">
    <property type="term" value="C:monoatomic ion channel complex"/>
    <property type="evidence" value="ECO:0007669"/>
    <property type="project" value="UniProtKB-KW"/>
</dbReference>
<dbReference type="InterPro" id="IPR016449">
    <property type="entry name" value="K_chnl_inward-rec_Kir"/>
</dbReference>
<organism evidence="16 17">
    <name type="scientific">[Myrmecia] bisecta</name>
    <dbReference type="NCBI Taxonomy" id="41462"/>
    <lineage>
        <taxon>Eukaryota</taxon>
        <taxon>Viridiplantae</taxon>
        <taxon>Chlorophyta</taxon>
        <taxon>core chlorophytes</taxon>
        <taxon>Trebouxiophyceae</taxon>
        <taxon>Trebouxiales</taxon>
        <taxon>Trebouxiaceae</taxon>
        <taxon>Myrmecia</taxon>
    </lineage>
</organism>
<dbReference type="Gene3D" id="2.60.40.1400">
    <property type="entry name" value="G protein-activated inward rectifier potassium channel 1"/>
    <property type="match status" value="2"/>
</dbReference>
<keyword evidence="2 11" id="KW-0813">Transport</keyword>
<dbReference type="InterPro" id="IPR040445">
    <property type="entry name" value="Kir_TM"/>
</dbReference>
<dbReference type="Pfam" id="PF17655">
    <property type="entry name" value="IRK_C"/>
    <property type="match status" value="2"/>
</dbReference>
<dbReference type="EMBL" id="JALJOR010000010">
    <property type="protein sequence ID" value="KAK9809900.1"/>
    <property type="molecule type" value="Genomic_DNA"/>
</dbReference>
<dbReference type="AlphaFoldDB" id="A0AAW1PNB2"/>
<dbReference type="PANTHER" id="PTHR11767:SF102">
    <property type="entry name" value="INWARDLY RECTIFYING POTASSIUM CHANNEL 1, ISOFORM F"/>
    <property type="match status" value="1"/>
</dbReference>
<dbReference type="InterPro" id="IPR041647">
    <property type="entry name" value="IRK_C"/>
</dbReference>
<keyword evidence="9 13" id="KW-0472">Membrane</keyword>
<feature type="domain" description="Potassium channel inwardly rectifying transmembrane" evidence="14">
    <location>
        <begin position="94"/>
        <end position="222"/>
    </location>
</feature>
<keyword evidence="8 11" id="KW-0406">Ion transport</keyword>
<dbReference type="GO" id="GO:0005886">
    <property type="term" value="C:plasma membrane"/>
    <property type="evidence" value="ECO:0007669"/>
    <property type="project" value="TreeGrafter"/>
</dbReference>
<feature type="transmembrane region" description="Helical" evidence="13">
    <location>
        <begin position="130"/>
        <end position="152"/>
    </location>
</feature>
<keyword evidence="7 13" id="KW-1133">Transmembrane helix</keyword>
<keyword evidence="5 11" id="KW-0851">Voltage-gated channel</keyword>
<dbReference type="Proteomes" id="UP001489004">
    <property type="component" value="Unassembled WGS sequence"/>
</dbReference>
<evidence type="ECO:0000256" key="7">
    <source>
        <dbReference type="ARBA" id="ARBA00022989"/>
    </source>
</evidence>
<protein>
    <submittedName>
        <fullName evidence="16">Uncharacterized protein</fullName>
    </submittedName>
</protein>
<feature type="domain" description="Inward rectifier potassium channel C-terminal" evidence="15">
    <location>
        <begin position="421"/>
        <end position="594"/>
    </location>
</feature>
<dbReference type="Gene3D" id="1.10.287.70">
    <property type="match status" value="1"/>
</dbReference>
<evidence type="ECO:0000256" key="2">
    <source>
        <dbReference type="ARBA" id="ARBA00022448"/>
    </source>
</evidence>
<evidence type="ECO:0000313" key="16">
    <source>
        <dbReference type="EMBL" id="KAK9809900.1"/>
    </source>
</evidence>
<name>A0AAW1PNB2_9CHLO</name>
<evidence type="ECO:0000259" key="15">
    <source>
        <dbReference type="Pfam" id="PF17655"/>
    </source>
</evidence>
<evidence type="ECO:0000313" key="17">
    <source>
        <dbReference type="Proteomes" id="UP001489004"/>
    </source>
</evidence>
<evidence type="ECO:0000256" key="9">
    <source>
        <dbReference type="ARBA" id="ARBA00023136"/>
    </source>
</evidence>
<keyword evidence="3 11" id="KW-0633">Potassium transport</keyword>
<dbReference type="Pfam" id="PF01007">
    <property type="entry name" value="IRK"/>
    <property type="match status" value="1"/>
</dbReference>
<comment type="similarity">
    <text evidence="11">Belongs to the inward rectifier-type potassium channel (TC 1.A.2.1) family.</text>
</comment>
<keyword evidence="10 11" id="KW-0407">Ion channel</keyword>
<feature type="compositionally biased region" description="Polar residues" evidence="12">
    <location>
        <begin position="650"/>
        <end position="661"/>
    </location>
</feature>
<feature type="region of interest" description="Disordered" evidence="12">
    <location>
        <begin position="588"/>
        <end position="685"/>
    </location>
</feature>
<evidence type="ECO:0000256" key="12">
    <source>
        <dbReference type="SAM" id="MobiDB-lite"/>
    </source>
</evidence>
<feature type="transmembrane region" description="Helical" evidence="13">
    <location>
        <begin position="195"/>
        <end position="217"/>
    </location>
</feature>
<dbReference type="GO" id="GO:0034765">
    <property type="term" value="P:regulation of monoatomic ion transmembrane transport"/>
    <property type="evidence" value="ECO:0007669"/>
    <property type="project" value="TreeGrafter"/>
</dbReference>
<feature type="region of interest" description="Disordered" evidence="12">
    <location>
        <begin position="1"/>
        <end position="50"/>
    </location>
</feature>
<evidence type="ECO:0000256" key="1">
    <source>
        <dbReference type="ARBA" id="ARBA00004141"/>
    </source>
</evidence>